<dbReference type="EMBL" id="JAJTJA010000002">
    <property type="protein sequence ID" value="KAH8704272.1"/>
    <property type="molecule type" value="Genomic_DNA"/>
</dbReference>
<accession>A0AAD4L072</accession>
<dbReference type="Proteomes" id="UP001201262">
    <property type="component" value="Unassembled WGS sequence"/>
</dbReference>
<gene>
    <name evidence="1" type="ORF">BGW36DRAFT_265117</name>
</gene>
<proteinExistence type="predicted"/>
<dbReference type="RefSeq" id="XP_046077290.1">
    <property type="nucleotide sequence ID" value="XM_046210119.1"/>
</dbReference>
<name>A0AAD4L072_9EURO</name>
<feature type="non-terminal residue" evidence="1">
    <location>
        <position position="116"/>
    </location>
</feature>
<comment type="caution">
    <text evidence="1">The sequence shown here is derived from an EMBL/GenBank/DDBJ whole genome shotgun (WGS) entry which is preliminary data.</text>
</comment>
<keyword evidence="2" id="KW-1185">Reference proteome</keyword>
<feature type="non-terminal residue" evidence="1">
    <location>
        <position position="1"/>
    </location>
</feature>
<protein>
    <submittedName>
        <fullName evidence="1">Uncharacterized protein</fullName>
    </submittedName>
</protein>
<organism evidence="1 2">
    <name type="scientific">Talaromyces proteolyticus</name>
    <dbReference type="NCBI Taxonomy" id="1131652"/>
    <lineage>
        <taxon>Eukaryota</taxon>
        <taxon>Fungi</taxon>
        <taxon>Dikarya</taxon>
        <taxon>Ascomycota</taxon>
        <taxon>Pezizomycotina</taxon>
        <taxon>Eurotiomycetes</taxon>
        <taxon>Eurotiomycetidae</taxon>
        <taxon>Eurotiales</taxon>
        <taxon>Trichocomaceae</taxon>
        <taxon>Talaromyces</taxon>
        <taxon>Talaromyces sect. Bacilispori</taxon>
    </lineage>
</organism>
<dbReference type="AlphaFoldDB" id="A0AAD4L072"/>
<evidence type="ECO:0000313" key="2">
    <source>
        <dbReference type="Proteomes" id="UP001201262"/>
    </source>
</evidence>
<reference evidence="1" key="1">
    <citation type="submission" date="2021-12" db="EMBL/GenBank/DDBJ databases">
        <title>Convergent genome expansion in fungi linked to evolution of root-endophyte symbiosis.</title>
        <authorList>
            <consortium name="DOE Joint Genome Institute"/>
            <person name="Ke Y.-H."/>
            <person name="Bonito G."/>
            <person name="Liao H.-L."/>
            <person name="Looney B."/>
            <person name="Rojas-Flechas A."/>
            <person name="Nash J."/>
            <person name="Hameed K."/>
            <person name="Schadt C."/>
            <person name="Martin F."/>
            <person name="Crous P.W."/>
            <person name="Miettinen O."/>
            <person name="Magnuson J.K."/>
            <person name="Labbe J."/>
            <person name="Jacobson D."/>
            <person name="Doktycz M.J."/>
            <person name="Veneault-Fourrey C."/>
            <person name="Kuo A."/>
            <person name="Mondo S."/>
            <person name="Calhoun S."/>
            <person name="Riley R."/>
            <person name="Ohm R."/>
            <person name="LaButti K."/>
            <person name="Andreopoulos B."/>
            <person name="Pangilinan J."/>
            <person name="Nolan M."/>
            <person name="Tritt A."/>
            <person name="Clum A."/>
            <person name="Lipzen A."/>
            <person name="Daum C."/>
            <person name="Barry K."/>
            <person name="Grigoriev I.V."/>
            <person name="Vilgalys R."/>
        </authorList>
    </citation>
    <scope>NUCLEOTIDE SEQUENCE</scope>
    <source>
        <strain evidence="1">PMI_201</strain>
    </source>
</reference>
<dbReference type="GeneID" id="70240406"/>
<evidence type="ECO:0000313" key="1">
    <source>
        <dbReference type="EMBL" id="KAH8704272.1"/>
    </source>
</evidence>
<sequence>ATLSLLASVVSAGPILRTRDVSTSINTTSWPVSNFDVGCSPEACEYAFTVTRPAGPNNPGFNTSCTGSDYKIEWQACDDKSVVAKLIPRTYPLWEVNVKHSFASGSSNVDAFANGT</sequence>